<name>A0A5A9GEH5_AZOLI</name>
<accession>A0A5A9GEH5</accession>
<dbReference type="AlphaFoldDB" id="A0A5A9GEH5"/>
<comment type="caution">
    <text evidence="1">The sequence shown here is derived from an EMBL/GenBank/DDBJ whole genome shotgun (WGS) entry which is preliminary data.</text>
</comment>
<dbReference type="RefSeq" id="WP_149233922.1">
    <property type="nucleotide sequence ID" value="NZ_JALJXJ010000015.1"/>
</dbReference>
<keyword evidence="2" id="KW-1185">Reference proteome</keyword>
<dbReference type="OrthoDB" id="7375704at2"/>
<dbReference type="GO" id="GO:0006400">
    <property type="term" value="P:tRNA modification"/>
    <property type="evidence" value="ECO:0007669"/>
    <property type="project" value="InterPro"/>
</dbReference>
<organism evidence="1 2">
    <name type="scientific">Azospirillum lipoferum</name>
    <dbReference type="NCBI Taxonomy" id="193"/>
    <lineage>
        <taxon>Bacteria</taxon>
        <taxon>Pseudomonadati</taxon>
        <taxon>Pseudomonadota</taxon>
        <taxon>Alphaproteobacteria</taxon>
        <taxon>Rhodospirillales</taxon>
        <taxon>Azospirillaceae</taxon>
        <taxon>Azospirillum</taxon>
    </lineage>
</organism>
<dbReference type="EMBL" id="VTTN01000013">
    <property type="protein sequence ID" value="KAA0592928.1"/>
    <property type="molecule type" value="Genomic_DNA"/>
</dbReference>
<gene>
    <name evidence="1" type="ORF">FZ942_25720</name>
</gene>
<protein>
    <submittedName>
        <fullName evidence="1">Uncharacterized protein</fullName>
    </submittedName>
</protein>
<dbReference type="Proteomes" id="UP000324927">
    <property type="component" value="Unassembled WGS sequence"/>
</dbReference>
<evidence type="ECO:0000313" key="2">
    <source>
        <dbReference type="Proteomes" id="UP000324927"/>
    </source>
</evidence>
<dbReference type="Gene3D" id="3.20.20.105">
    <property type="entry name" value="Queuine tRNA-ribosyltransferase-like"/>
    <property type="match status" value="1"/>
</dbReference>
<evidence type="ECO:0000313" key="1">
    <source>
        <dbReference type="EMBL" id="KAA0592928.1"/>
    </source>
</evidence>
<dbReference type="SUPFAM" id="SSF51713">
    <property type="entry name" value="tRNA-guanine transglycosylase"/>
    <property type="match status" value="1"/>
</dbReference>
<dbReference type="InterPro" id="IPR036511">
    <property type="entry name" value="TGT-like_sf"/>
</dbReference>
<reference evidence="1 2" key="1">
    <citation type="submission" date="2019-08" db="EMBL/GenBank/DDBJ databases">
        <authorList>
            <person name="Grouzdev D."/>
            <person name="Tikhonova E."/>
            <person name="Kravchenko I."/>
        </authorList>
    </citation>
    <scope>NUCLEOTIDE SEQUENCE [LARGE SCALE GENOMIC DNA]</scope>
    <source>
        <strain evidence="1 2">59b</strain>
    </source>
</reference>
<proteinExistence type="predicted"/>
<sequence>MINLTSEQTEYATFTPAVQDWFAEAALPAGIAATRCPAGLKSEDLNFLAPNPLFILKYALASYGLPGNRTGRACMIKKLGRPRNAVVIGDSGGFQAIKGLLGTIDAVLCRDVLRWQEQHCDVGIVLDVPTAAISEPKSGFTSFEQCRDQTVKNVTWAADNRKSSDLRLLNILQGRNGDEADNWYRAVRAFPLEGWAWGGPLKFDLYEVCRRIIIMLDNGDLTGRSAWLHFLGVQQPTMAVVLTALKRALRAKGLANLELTFDCATAFVSAAQRRQATIGLSYDGKFNLDTFLFEHTSTLDPAIRFPFRSPLGERLTQGDLFGVPTGVGRTWDEAGRVLLAHHNVYATLRGIADANRLIDYDEKLPRFVPHDVRKAVKAIHAVFESDQPMAILQKHKKTLKFLAGSADVNDDH</sequence>